<proteinExistence type="predicted"/>
<dbReference type="RefSeq" id="WP_201691153.1">
    <property type="nucleotide sequence ID" value="NZ_JAEQND010000009.1"/>
</dbReference>
<dbReference type="EMBL" id="JAEQND010000009">
    <property type="protein sequence ID" value="MBL0426805.1"/>
    <property type="molecule type" value="Genomic_DNA"/>
</dbReference>
<reference evidence="3 4" key="1">
    <citation type="journal article" date="2017" name="Int. J. Syst. Evol. Microbiol.">
        <title>Ramlibacter alkalitolerans sp. nov., alkali-tolerant bacterium isolated from soil of ginseng.</title>
        <authorList>
            <person name="Lee D.H."/>
            <person name="Cha C.J."/>
        </authorList>
    </citation>
    <scope>NUCLEOTIDE SEQUENCE [LARGE SCALE GENOMIC DNA]</scope>
    <source>
        <strain evidence="3 4">KACC 19305</strain>
    </source>
</reference>
<dbReference type="PROSITE" id="PS51257">
    <property type="entry name" value="PROKAR_LIPOPROTEIN"/>
    <property type="match status" value="1"/>
</dbReference>
<keyword evidence="4" id="KW-1185">Reference proteome</keyword>
<accession>A0ABS1JRB4</accession>
<comment type="caution">
    <text evidence="3">The sequence shown here is derived from an EMBL/GenBank/DDBJ whole genome shotgun (WGS) entry which is preliminary data.</text>
</comment>
<gene>
    <name evidence="3" type="ORF">JI746_16955</name>
</gene>
<dbReference type="InterPro" id="IPR013783">
    <property type="entry name" value="Ig-like_fold"/>
</dbReference>
<evidence type="ECO:0000256" key="2">
    <source>
        <dbReference type="SAM" id="SignalP"/>
    </source>
</evidence>
<dbReference type="Proteomes" id="UP000622707">
    <property type="component" value="Unassembled WGS sequence"/>
</dbReference>
<protein>
    <submittedName>
        <fullName evidence="3">Uncharacterized protein</fullName>
    </submittedName>
</protein>
<dbReference type="Gene3D" id="2.60.40.10">
    <property type="entry name" value="Immunoglobulins"/>
    <property type="match status" value="1"/>
</dbReference>
<evidence type="ECO:0000256" key="1">
    <source>
        <dbReference type="SAM" id="MobiDB-lite"/>
    </source>
</evidence>
<feature type="compositionally biased region" description="Basic and acidic residues" evidence="1">
    <location>
        <begin position="47"/>
        <end position="75"/>
    </location>
</feature>
<evidence type="ECO:0000313" key="4">
    <source>
        <dbReference type="Proteomes" id="UP000622707"/>
    </source>
</evidence>
<feature type="chain" id="PRO_5045566287" evidence="2">
    <location>
        <begin position="30"/>
        <end position="175"/>
    </location>
</feature>
<organism evidence="3 4">
    <name type="scientific">Ramlibacter alkalitolerans</name>
    <dbReference type="NCBI Taxonomy" id="2039631"/>
    <lineage>
        <taxon>Bacteria</taxon>
        <taxon>Pseudomonadati</taxon>
        <taxon>Pseudomonadota</taxon>
        <taxon>Betaproteobacteria</taxon>
        <taxon>Burkholderiales</taxon>
        <taxon>Comamonadaceae</taxon>
        <taxon>Ramlibacter</taxon>
    </lineage>
</organism>
<evidence type="ECO:0000313" key="3">
    <source>
        <dbReference type="EMBL" id="MBL0426805.1"/>
    </source>
</evidence>
<keyword evidence="2" id="KW-0732">Signal</keyword>
<feature type="signal peptide" evidence="2">
    <location>
        <begin position="1"/>
        <end position="29"/>
    </location>
</feature>
<name>A0ABS1JRB4_9BURK</name>
<sequence length="175" mass="19155">MQTNLRNSFATTGLFLSCAAALFAQPAAAGPAHSVAQAVTVVAQPAARDRDDDHDRDGWRHAGPQRDERAPKIKDLTPLPGARVGDRQRMIVSARFSDEGSGVNPASVRLRIDGRDVTSSSRIVADEVRFNNNLLPGRHVAEVIVRDRAGNTARRSWKFDVALRPHVEKPALHLR</sequence>
<feature type="region of interest" description="Disordered" evidence="1">
    <location>
        <begin position="45"/>
        <end position="81"/>
    </location>
</feature>